<dbReference type="RefSeq" id="WP_008066790.1">
    <property type="nucleotide sequence ID" value="NZ_AQWK01000002.1"/>
</dbReference>
<dbReference type="STRING" id="983920.Y88_0498"/>
<dbReference type="Pfam" id="PF13487">
    <property type="entry name" value="HD_5"/>
    <property type="match status" value="1"/>
</dbReference>
<keyword evidence="3" id="KW-1185">Reference proteome</keyword>
<dbReference type="InterPro" id="IPR021812">
    <property type="entry name" value="DUF3391"/>
</dbReference>
<dbReference type="PANTHER" id="PTHR43155:SF2">
    <property type="entry name" value="CYCLIC DI-GMP PHOSPHODIESTERASE PA4108"/>
    <property type="match status" value="1"/>
</dbReference>
<dbReference type="CDD" id="cd00077">
    <property type="entry name" value="HDc"/>
    <property type="match status" value="1"/>
</dbReference>
<gene>
    <name evidence="2" type="ORF">Y88_0498</name>
</gene>
<evidence type="ECO:0000313" key="2">
    <source>
        <dbReference type="EMBL" id="EGD58443.1"/>
    </source>
</evidence>
<dbReference type="OrthoDB" id="9802066at2"/>
<feature type="domain" description="HD-GYP" evidence="1">
    <location>
        <begin position="143"/>
        <end position="341"/>
    </location>
</feature>
<dbReference type="GO" id="GO:0008081">
    <property type="term" value="F:phosphoric diester hydrolase activity"/>
    <property type="evidence" value="ECO:0007669"/>
    <property type="project" value="UniProtKB-ARBA"/>
</dbReference>
<sequence>MLRRISIDQVELGMFIHRLEGNWFRHPFWKSRFLLLDDATLETLRGSSVRTVLIDTEKGVDVVEEPEVVVTEAAGVAGGVANPTPVMPPPQRAGAMRARAALSDEIVKAERLARQAGKAVNRLFLEARLGKRVAAGDIEPVVDEVYASIQRNIYAFHGVLRCQSDQLHLYRHALAVCALMVALARRMQLSAEETRQAGMVGLLMDMGLAHLTAEAGVADYRDLPDEIGEGHVLHGHVLLKAAGDIPPAVITGCLQHHERLDGSGYPHALRGEEIGSFGRMAAICDLYDNMVCGLSGHALVDPALAVERLRAMCDVLDQDMLSRFVEAVGVYPIGSFVRLRSGRLAMVVDEDLHDPGLPVVRVFAGPRDATGHLPQIRPELIALAHCYGEDAIDAIADLDTTDLPPVEHLREMLMAGARRSSGA</sequence>
<dbReference type="Gene3D" id="1.10.3210.10">
    <property type="entry name" value="Hypothetical protein af1432"/>
    <property type="match status" value="1"/>
</dbReference>
<dbReference type="Proteomes" id="UP000004728">
    <property type="component" value="Unassembled WGS sequence"/>
</dbReference>
<evidence type="ECO:0000313" key="3">
    <source>
        <dbReference type="Proteomes" id="UP000004728"/>
    </source>
</evidence>
<organism evidence="2 3">
    <name type="scientific">Novosphingobium nitrogenifigens DSM 19370</name>
    <dbReference type="NCBI Taxonomy" id="983920"/>
    <lineage>
        <taxon>Bacteria</taxon>
        <taxon>Pseudomonadati</taxon>
        <taxon>Pseudomonadota</taxon>
        <taxon>Alphaproteobacteria</taxon>
        <taxon>Sphingomonadales</taxon>
        <taxon>Sphingomonadaceae</taxon>
        <taxon>Novosphingobium</taxon>
    </lineage>
</organism>
<dbReference type="AlphaFoldDB" id="F1ZAE9"/>
<name>F1ZAE9_9SPHN</name>
<dbReference type="HOGENOM" id="CLU_000445_92_1_5"/>
<accession>F1ZAE9</accession>
<dbReference type="SUPFAM" id="SSF109604">
    <property type="entry name" value="HD-domain/PDEase-like"/>
    <property type="match status" value="1"/>
</dbReference>
<comment type="caution">
    <text evidence="2">The sequence shown here is derived from an EMBL/GenBank/DDBJ whole genome shotgun (WGS) entry which is preliminary data.</text>
</comment>
<dbReference type="Pfam" id="PF11871">
    <property type="entry name" value="DUF3391"/>
    <property type="match status" value="1"/>
</dbReference>
<proteinExistence type="predicted"/>
<dbReference type="InterPro" id="IPR037522">
    <property type="entry name" value="HD_GYP_dom"/>
</dbReference>
<dbReference type="InterPro" id="IPR003607">
    <property type="entry name" value="HD/PDEase_dom"/>
</dbReference>
<dbReference type="eggNOG" id="COG2206">
    <property type="taxonomic scope" value="Bacteria"/>
</dbReference>
<dbReference type="PROSITE" id="PS51832">
    <property type="entry name" value="HD_GYP"/>
    <property type="match status" value="1"/>
</dbReference>
<evidence type="ECO:0000259" key="1">
    <source>
        <dbReference type="PROSITE" id="PS51832"/>
    </source>
</evidence>
<protein>
    <submittedName>
        <fullName evidence="2">Metal dependent phosphohydrolase</fullName>
    </submittedName>
</protein>
<keyword evidence="2" id="KW-0378">Hydrolase</keyword>
<dbReference type="PANTHER" id="PTHR43155">
    <property type="entry name" value="CYCLIC DI-GMP PHOSPHODIESTERASE PA4108-RELATED"/>
    <property type="match status" value="1"/>
</dbReference>
<reference evidence="2 3" key="1">
    <citation type="journal article" date="2012" name="J. Bacteriol.">
        <title>Draft Genome Sequence of Novosphingobium nitrogenifigens Y88T.</title>
        <authorList>
            <person name="Strabala T.J."/>
            <person name="Macdonald L."/>
            <person name="Liu V."/>
            <person name="Smit A.M."/>
        </authorList>
    </citation>
    <scope>NUCLEOTIDE SEQUENCE [LARGE SCALE GENOMIC DNA]</scope>
    <source>
        <strain evidence="2 3">DSM 19370</strain>
    </source>
</reference>
<dbReference type="EMBL" id="AEWJ01000041">
    <property type="protein sequence ID" value="EGD58443.1"/>
    <property type="molecule type" value="Genomic_DNA"/>
</dbReference>
<dbReference type="InParanoid" id="F1ZAE9"/>